<dbReference type="OrthoDB" id="8017587at2759"/>
<evidence type="ECO:0000256" key="10">
    <source>
        <dbReference type="RuleBase" id="RU000441"/>
    </source>
</evidence>
<dbReference type="InterPro" id="IPR036969">
    <property type="entry name" value="Citrate_synthase_sf"/>
</dbReference>
<reference evidence="11 12" key="1">
    <citation type="journal article" date="2018" name="Nat. Ecol. Evol.">
        <title>Pezizomycetes genomes reveal the molecular basis of ectomycorrhizal truffle lifestyle.</title>
        <authorList>
            <person name="Murat C."/>
            <person name="Payen T."/>
            <person name="Noel B."/>
            <person name="Kuo A."/>
            <person name="Morin E."/>
            <person name="Chen J."/>
            <person name="Kohler A."/>
            <person name="Krizsan K."/>
            <person name="Balestrini R."/>
            <person name="Da Silva C."/>
            <person name="Montanini B."/>
            <person name="Hainaut M."/>
            <person name="Levati E."/>
            <person name="Barry K.W."/>
            <person name="Belfiori B."/>
            <person name="Cichocki N."/>
            <person name="Clum A."/>
            <person name="Dockter R.B."/>
            <person name="Fauchery L."/>
            <person name="Guy J."/>
            <person name="Iotti M."/>
            <person name="Le Tacon F."/>
            <person name="Lindquist E.A."/>
            <person name="Lipzen A."/>
            <person name="Malagnac F."/>
            <person name="Mello A."/>
            <person name="Molinier V."/>
            <person name="Miyauchi S."/>
            <person name="Poulain J."/>
            <person name="Riccioni C."/>
            <person name="Rubini A."/>
            <person name="Sitrit Y."/>
            <person name="Splivallo R."/>
            <person name="Traeger S."/>
            <person name="Wang M."/>
            <person name="Zifcakova L."/>
            <person name="Wipf D."/>
            <person name="Zambonelli A."/>
            <person name="Paolocci F."/>
            <person name="Nowrousian M."/>
            <person name="Ottonello S."/>
            <person name="Baldrian P."/>
            <person name="Spatafora J.W."/>
            <person name="Henrissat B."/>
            <person name="Nagy L.G."/>
            <person name="Aury J.M."/>
            <person name="Wincker P."/>
            <person name="Grigoriev I.V."/>
            <person name="Bonfante P."/>
            <person name="Martin F.M."/>
        </authorList>
    </citation>
    <scope>NUCLEOTIDE SEQUENCE [LARGE SCALE GENOMIC DNA]</scope>
    <source>
        <strain evidence="11 12">120613-1</strain>
    </source>
</reference>
<dbReference type="GO" id="GO:0005975">
    <property type="term" value="P:carbohydrate metabolic process"/>
    <property type="evidence" value="ECO:0007669"/>
    <property type="project" value="TreeGrafter"/>
</dbReference>
<keyword evidence="12" id="KW-1185">Reference proteome</keyword>
<comment type="subcellular location">
    <subcellularLocation>
        <location evidence="1">Mitochondrion</location>
    </subcellularLocation>
</comment>
<dbReference type="PANTHER" id="PTHR11739:SF15">
    <property type="entry name" value="CITRATE SYNTHASE 3, MITOCHONDRIAL"/>
    <property type="match status" value="1"/>
</dbReference>
<comment type="similarity">
    <text evidence="3 10">Belongs to the citrate synthase family.</text>
</comment>
<dbReference type="InterPro" id="IPR016142">
    <property type="entry name" value="Citrate_synth-like_lrg_a-sub"/>
</dbReference>
<dbReference type="InterPro" id="IPR016143">
    <property type="entry name" value="Citrate_synth-like_sm_a-sub"/>
</dbReference>
<accession>A0A3N4JZH7</accession>
<name>A0A3N4JZH7_9PEZI</name>
<dbReference type="InterPro" id="IPR010109">
    <property type="entry name" value="Citrate_synthase_euk"/>
</dbReference>
<feature type="active site" evidence="9">
    <location>
        <position position="408"/>
    </location>
</feature>
<dbReference type="FunFam" id="1.10.580.10:FF:000001">
    <property type="entry name" value="Citrate synthase"/>
    <property type="match status" value="1"/>
</dbReference>
<dbReference type="SUPFAM" id="SSF48256">
    <property type="entry name" value="Citrate synthase"/>
    <property type="match status" value="1"/>
</dbReference>
<dbReference type="PRINTS" id="PR00143">
    <property type="entry name" value="CITRTSNTHASE"/>
</dbReference>
<dbReference type="GO" id="GO:0036440">
    <property type="term" value="F:citrate synthase activity"/>
    <property type="evidence" value="ECO:0007669"/>
    <property type="project" value="UniProtKB-EC"/>
</dbReference>
<dbReference type="Gene3D" id="1.10.230.10">
    <property type="entry name" value="Cytochrome P450-Terp, domain 2"/>
    <property type="match status" value="1"/>
</dbReference>
<dbReference type="Gene3D" id="1.10.580.10">
    <property type="entry name" value="Citrate Synthase, domain 1"/>
    <property type="match status" value="1"/>
</dbReference>
<dbReference type="Proteomes" id="UP000276215">
    <property type="component" value="Unassembled WGS sequence"/>
</dbReference>
<dbReference type="InterPro" id="IPR002020">
    <property type="entry name" value="Citrate_synthase"/>
</dbReference>
<proteinExistence type="inferred from homology"/>
<comment type="catalytic activity">
    <reaction evidence="7">
        <text>propanoyl-CoA + oxaloacetate + H2O = (2S,3S)-2-methylcitrate + CoA + H(+)</text>
        <dbReference type="Rhea" id="RHEA:23780"/>
        <dbReference type="ChEBI" id="CHEBI:15377"/>
        <dbReference type="ChEBI" id="CHEBI:15378"/>
        <dbReference type="ChEBI" id="CHEBI:16452"/>
        <dbReference type="ChEBI" id="CHEBI:57287"/>
        <dbReference type="ChEBI" id="CHEBI:57392"/>
        <dbReference type="ChEBI" id="CHEBI:58853"/>
        <dbReference type="EC" id="2.3.3.5"/>
    </reaction>
</comment>
<dbReference type="EMBL" id="ML120390">
    <property type="protein sequence ID" value="RPA99094.1"/>
    <property type="molecule type" value="Genomic_DNA"/>
</dbReference>
<evidence type="ECO:0000256" key="8">
    <source>
        <dbReference type="ARBA" id="ARBA00049288"/>
    </source>
</evidence>
<evidence type="ECO:0000256" key="6">
    <source>
        <dbReference type="ARBA" id="ARBA00023128"/>
    </source>
</evidence>
<evidence type="ECO:0000256" key="7">
    <source>
        <dbReference type="ARBA" id="ARBA00049052"/>
    </source>
</evidence>
<dbReference type="GO" id="GO:0006101">
    <property type="term" value="P:citrate metabolic process"/>
    <property type="evidence" value="ECO:0007669"/>
    <property type="project" value="InterPro"/>
</dbReference>
<evidence type="ECO:0000256" key="9">
    <source>
        <dbReference type="PIRSR" id="PIRSR610109-1"/>
    </source>
</evidence>
<evidence type="ECO:0000256" key="3">
    <source>
        <dbReference type="ARBA" id="ARBA00010566"/>
    </source>
</evidence>
<dbReference type="Pfam" id="PF00285">
    <property type="entry name" value="Citrate_synt"/>
    <property type="match status" value="1"/>
</dbReference>
<dbReference type="PROSITE" id="PS00480">
    <property type="entry name" value="CITRATE_SYNTHASE"/>
    <property type="match status" value="1"/>
</dbReference>
<evidence type="ECO:0000256" key="4">
    <source>
        <dbReference type="ARBA" id="ARBA00022679"/>
    </source>
</evidence>
<dbReference type="STRING" id="1336337.A0A3N4JZH7"/>
<dbReference type="AlphaFoldDB" id="A0A3N4JZH7"/>
<dbReference type="GO" id="GO:0050440">
    <property type="term" value="F:2-methylcitrate synthase activity"/>
    <property type="evidence" value="ECO:0007669"/>
    <property type="project" value="UniProtKB-EC"/>
</dbReference>
<gene>
    <name evidence="11" type="ORF">L873DRAFT_1828232</name>
</gene>
<keyword evidence="4 10" id="KW-0808">Transferase</keyword>
<dbReference type="GO" id="GO:0006099">
    <property type="term" value="P:tricarboxylic acid cycle"/>
    <property type="evidence" value="ECO:0007669"/>
    <property type="project" value="InterPro"/>
</dbReference>
<keyword evidence="5" id="KW-0809">Transit peptide</keyword>
<evidence type="ECO:0000313" key="12">
    <source>
        <dbReference type="Proteomes" id="UP000276215"/>
    </source>
</evidence>
<evidence type="ECO:0000256" key="2">
    <source>
        <dbReference type="ARBA" id="ARBA00005026"/>
    </source>
</evidence>
<dbReference type="PANTHER" id="PTHR11739">
    <property type="entry name" value="CITRATE SYNTHASE"/>
    <property type="match status" value="1"/>
</dbReference>
<dbReference type="InterPro" id="IPR019810">
    <property type="entry name" value="Citrate_synthase_AS"/>
</dbReference>
<evidence type="ECO:0000313" key="11">
    <source>
        <dbReference type="EMBL" id="RPA99094.1"/>
    </source>
</evidence>
<dbReference type="NCBIfam" id="NF007128">
    <property type="entry name" value="PRK09569.1"/>
    <property type="match status" value="1"/>
</dbReference>
<feature type="active site" evidence="9">
    <location>
        <position position="351"/>
    </location>
</feature>
<sequence>MSTRALSRSLGGIASRIRPVYTGQRNASTSAQKDLKETLKEVIPVKREMLKKLKAEHGGKVLGEVKVENAIGGMRGVKGMLWEGSVLDADEGIRFHGKTIKDCQKSLPKGTSGEEMLPEGMFWLLLTGQVPTVEQVRGLSRTLAEDAGLPEFVEKMLDNMPTTLHPMTQFAIAVSALNHDSKFAKLYEGGLSKADYWEPTFDDSISLLAKLPTIAAKIYQNTYLGGGPLPGSVDLNQDWSHNYATMLGKSDNTGFVDLLRLYLALHGDHEGGNVSAHATHLVGSALSDPFLSYSAGLQGLAGPLHGLAAQEVLRFIQAMRKSVGDTYSDKDIENYLWSLLNSGQVIPGYGHAVLRKPDPRFEALMDFAKSRPEVAEGAVFKLVKKNSEIAPMVLTEHGKTKNPHPNVDSASGVLFHHYGINQDLYYTVTFGVSRGLGPLAQLIWDRALGLPIERPKSLSMEAIVKAVGA</sequence>
<dbReference type="GO" id="GO:0005759">
    <property type="term" value="C:mitochondrial matrix"/>
    <property type="evidence" value="ECO:0007669"/>
    <property type="project" value="TreeGrafter"/>
</dbReference>
<evidence type="ECO:0000256" key="5">
    <source>
        <dbReference type="ARBA" id="ARBA00022946"/>
    </source>
</evidence>
<organism evidence="11 12">
    <name type="scientific">Choiromyces venosus 120613-1</name>
    <dbReference type="NCBI Taxonomy" id="1336337"/>
    <lineage>
        <taxon>Eukaryota</taxon>
        <taxon>Fungi</taxon>
        <taxon>Dikarya</taxon>
        <taxon>Ascomycota</taxon>
        <taxon>Pezizomycotina</taxon>
        <taxon>Pezizomycetes</taxon>
        <taxon>Pezizales</taxon>
        <taxon>Tuberaceae</taxon>
        <taxon>Choiromyces</taxon>
    </lineage>
</organism>
<feature type="active site" evidence="9">
    <location>
        <position position="305"/>
    </location>
</feature>
<keyword evidence="6" id="KW-0496">Mitochondrion</keyword>
<protein>
    <recommendedName>
        <fullName evidence="10">Citrate synthase</fullName>
    </recommendedName>
</protein>
<dbReference type="NCBIfam" id="TIGR01793">
    <property type="entry name" value="cit_synth_euk"/>
    <property type="match status" value="1"/>
</dbReference>
<comment type="catalytic activity">
    <reaction evidence="8">
        <text>oxaloacetate + acetyl-CoA + H2O = citrate + CoA + H(+)</text>
        <dbReference type="Rhea" id="RHEA:16845"/>
        <dbReference type="ChEBI" id="CHEBI:15377"/>
        <dbReference type="ChEBI" id="CHEBI:15378"/>
        <dbReference type="ChEBI" id="CHEBI:16452"/>
        <dbReference type="ChEBI" id="CHEBI:16947"/>
        <dbReference type="ChEBI" id="CHEBI:57287"/>
        <dbReference type="ChEBI" id="CHEBI:57288"/>
        <dbReference type="EC" id="2.3.3.16"/>
    </reaction>
</comment>
<evidence type="ECO:0000256" key="1">
    <source>
        <dbReference type="ARBA" id="ARBA00004173"/>
    </source>
</evidence>
<comment type="pathway">
    <text evidence="2">Organic acid metabolism; propanoate degradation.</text>
</comment>